<reference evidence="3 4" key="1">
    <citation type="submission" date="2016-10" db="EMBL/GenBank/DDBJ databases">
        <authorList>
            <person name="de Groot N.N."/>
        </authorList>
    </citation>
    <scope>NUCLEOTIDE SEQUENCE [LARGE SCALE GENOMIC DNA]</scope>
    <source>
        <strain evidence="3 4">DSM 23421</strain>
    </source>
</reference>
<keyword evidence="3" id="KW-0540">Nuclease</keyword>
<sequence length="1011" mass="114896">MKILKIRLQNIHSLKGEHEIDFGAGVLAEAGLFAITGPTGSGKSTLLDVITLALYNRIARVDKSISNTVLEDDGGIMTRNMPSCYAEVEYLVNGKGYRSHWSIERNRNNNLNSRKQELVEIATGTIIETGTKTPDKNVEVIGLSYEQFVKAMVLSQGEFSKLLQAPRNERNKLLEDITGARSYRDIGRAVYQRYSRIKKEVELKEAGLESIELLTPETIAAKKAELKSLNESKPEIQKAFQDFNAKINTRKELLAKFKEEKEIEGFKDVLKKRLKDFEADKKRLDEHERLSGYNPDLLEYASSSKDVESIAQQLDGLEKSKSQENLQQRAHLESISKLVKEEVSITNANHELEKFRSRIVSLQAKEVGKRKEAALHQDQMNAYVKKVVQLGYSLPRAETPTQFKTQLDVVQNTVRKGIDVSGLDSMEALNIKLGSLRESNEKALDLLTKKEQALTLQKNIETYKTDLNEGNKKIKTLEKRVKILIDEVPVLNKEVQELSRLLDHQRKHQSLEQHRAQLEPHAPCPLCGSLEHPYASEEPYFDVKEELLNDKKNLLASKSHLIMSLEAENKAQYKDNARLQLEIDKFTAEYTEDKKVLVALAEQLKWNSDDNLENLQSRRNSLSERIKILEESKQAFQANSILKDLQESYHHWELTLQKYQHLKEERTKRYSGNTIDQESNALATCITRSIAKISSIGKQLEDATSKLKSAENQKSRILKKLHGIIESEHLESIEKLQAAILTEEAAHKFRSTNTKLNDGQSRLSEKEKILIKSLKELREKDDEKLSFERLTALFEESKFKWDELSVNIGKITQSLEDDKVTRERQQGVLTQLTLLKKDLVLWKTMNDLIGDANGSKFSNFVQDLTLEQLIGYANKRLSEFSDRYVLDIPTAEEAEKSDTLKIFDRYMGNARRSVRTLSGGETFLVSLAMAFALSDIASRNVKIESLFIDEGFGTLDPETLDQAITILEKMQNEGDKSVGVISHVGALKERITTQIQLDKSSLGYSSVSIVQ</sequence>
<feature type="coiled-coil region" evidence="1">
    <location>
        <begin position="460"/>
        <end position="494"/>
    </location>
</feature>
<dbReference type="OrthoDB" id="9795626at2"/>
<dbReference type="PANTHER" id="PTHR32114">
    <property type="entry name" value="ABC TRANSPORTER ABCH.3"/>
    <property type="match status" value="1"/>
</dbReference>
<keyword evidence="1" id="KW-0175">Coiled coil</keyword>
<gene>
    <name evidence="3" type="ORF">SAMN05421636_103336</name>
</gene>
<accession>A0A1G7ADA2</accession>
<keyword evidence="4" id="KW-1185">Reference proteome</keyword>
<dbReference type="GO" id="GO:0004527">
    <property type="term" value="F:exonuclease activity"/>
    <property type="evidence" value="ECO:0007669"/>
    <property type="project" value="UniProtKB-KW"/>
</dbReference>
<dbReference type="RefSeq" id="WP_091867088.1">
    <property type="nucleotide sequence ID" value="NZ_FNAO01000003.1"/>
</dbReference>
<dbReference type="AlphaFoldDB" id="A0A1G7ADA2"/>
<name>A0A1G7ADA2_9FLAO</name>
<feature type="coiled-coil region" evidence="1">
    <location>
        <begin position="612"/>
        <end position="639"/>
    </location>
</feature>
<dbReference type="PANTHER" id="PTHR32114:SF2">
    <property type="entry name" value="ABC TRANSPORTER ABCH.3"/>
    <property type="match status" value="1"/>
</dbReference>
<evidence type="ECO:0000259" key="2">
    <source>
        <dbReference type="Pfam" id="PF13476"/>
    </source>
</evidence>
<evidence type="ECO:0000313" key="3">
    <source>
        <dbReference type="EMBL" id="SDE12894.1"/>
    </source>
</evidence>
<dbReference type="Pfam" id="PF13558">
    <property type="entry name" value="SbcC_Walker_B"/>
    <property type="match status" value="1"/>
</dbReference>
<organism evidence="3 4">
    <name type="scientific">Pricia antarctica</name>
    <dbReference type="NCBI Taxonomy" id="641691"/>
    <lineage>
        <taxon>Bacteria</taxon>
        <taxon>Pseudomonadati</taxon>
        <taxon>Bacteroidota</taxon>
        <taxon>Flavobacteriia</taxon>
        <taxon>Flavobacteriales</taxon>
        <taxon>Flavobacteriaceae</taxon>
        <taxon>Pricia</taxon>
    </lineage>
</organism>
<feature type="coiled-coil region" evidence="1">
    <location>
        <begin position="693"/>
        <end position="720"/>
    </location>
</feature>
<evidence type="ECO:0000313" key="4">
    <source>
        <dbReference type="Proteomes" id="UP000199109"/>
    </source>
</evidence>
<dbReference type="Gene3D" id="3.40.50.300">
    <property type="entry name" value="P-loop containing nucleotide triphosphate hydrolases"/>
    <property type="match status" value="2"/>
</dbReference>
<evidence type="ECO:0000256" key="1">
    <source>
        <dbReference type="SAM" id="Coils"/>
    </source>
</evidence>
<keyword evidence="3" id="KW-0269">Exonuclease</keyword>
<dbReference type="Proteomes" id="UP000199109">
    <property type="component" value="Unassembled WGS sequence"/>
</dbReference>
<dbReference type="InterPro" id="IPR038729">
    <property type="entry name" value="Rad50/SbcC_AAA"/>
</dbReference>
<keyword evidence="3" id="KW-0378">Hydrolase</keyword>
<dbReference type="InterPro" id="IPR027417">
    <property type="entry name" value="P-loop_NTPase"/>
</dbReference>
<dbReference type="GO" id="GO:0006302">
    <property type="term" value="P:double-strand break repair"/>
    <property type="evidence" value="ECO:0007669"/>
    <property type="project" value="InterPro"/>
</dbReference>
<dbReference type="Pfam" id="PF13476">
    <property type="entry name" value="AAA_23"/>
    <property type="match status" value="1"/>
</dbReference>
<protein>
    <submittedName>
        <fullName evidence="3">Exonuclease SbcC</fullName>
    </submittedName>
</protein>
<dbReference type="GO" id="GO:0016887">
    <property type="term" value="F:ATP hydrolysis activity"/>
    <property type="evidence" value="ECO:0007669"/>
    <property type="project" value="InterPro"/>
</dbReference>
<dbReference type="EMBL" id="FNAO01000003">
    <property type="protein sequence ID" value="SDE12894.1"/>
    <property type="molecule type" value="Genomic_DNA"/>
</dbReference>
<proteinExistence type="predicted"/>
<dbReference type="SUPFAM" id="SSF52540">
    <property type="entry name" value="P-loop containing nucleoside triphosphate hydrolases"/>
    <property type="match status" value="1"/>
</dbReference>
<dbReference type="STRING" id="641691.SAMN05421636_103336"/>
<feature type="domain" description="Rad50/SbcC-type AAA" evidence="2">
    <location>
        <begin position="5"/>
        <end position="247"/>
    </location>
</feature>